<name>A0A9X2ALH1_9BURK</name>
<dbReference type="RefSeq" id="WP_243305174.1">
    <property type="nucleotide sequence ID" value="NZ_JALGBI010000001.1"/>
</dbReference>
<dbReference type="Proteomes" id="UP001139447">
    <property type="component" value="Unassembled WGS sequence"/>
</dbReference>
<dbReference type="Gene3D" id="2.130.10.10">
    <property type="entry name" value="YVTN repeat-like/Quinoprotein amine dehydrogenase"/>
    <property type="match status" value="2"/>
</dbReference>
<accession>A0A9X2ALH1</accession>
<evidence type="ECO:0000313" key="2">
    <source>
        <dbReference type="Proteomes" id="UP001139447"/>
    </source>
</evidence>
<dbReference type="SUPFAM" id="SSF75011">
    <property type="entry name" value="3-carboxy-cis,cis-mucoante lactonizing enzyme"/>
    <property type="match status" value="1"/>
</dbReference>
<reference evidence="1" key="1">
    <citation type="submission" date="2022-03" db="EMBL/GenBank/DDBJ databases">
        <authorList>
            <person name="Woo C.Y."/>
        </authorList>
    </citation>
    <scope>NUCLEOTIDE SEQUENCE</scope>
    <source>
        <strain evidence="1">CYS-02</strain>
    </source>
</reference>
<dbReference type="AlphaFoldDB" id="A0A9X2ALH1"/>
<protein>
    <submittedName>
        <fullName evidence="1">Lactonase family protein</fullName>
    </submittedName>
</protein>
<organism evidence="1 2">
    <name type="scientific">Variovorax terrae</name>
    <dbReference type="NCBI Taxonomy" id="2923278"/>
    <lineage>
        <taxon>Bacteria</taxon>
        <taxon>Pseudomonadati</taxon>
        <taxon>Pseudomonadota</taxon>
        <taxon>Betaproteobacteria</taxon>
        <taxon>Burkholderiales</taxon>
        <taxon>Comamonadaceae</taxon>
        <taxon>Variovorax</taxon>
    </lineage>
</organism>
<gene>
    <name evidence="1" type="ORF">MMF98_05650</name>
</gene>
<keyword evidence="2" id="KW-1185">Reference proteome</keyword>
<sequence length="363" mass="36729">MVLSISGCWGDGNSGGFSSQEDGVFYRPKAIALQADAAGEAVRLFVVNDDDSLTSCGLQPDGSMAACSNRKNPHLAAVNHVAIHPGTQTLLFDQAAGASLTSCALDAGLGLAACQPSTDGGAIQDARSVAFNASGRQAYVVLADSRVVRCAVAGNGVLQSCATVPLPGGLGRPATLRLLATASGEYAYLLNSGGDASISVCTVSPSTGNFERCVAERGNGVFTAPSSMTFNPARSHAYIANADTNSIAICGVSATGGLVSCRNSDGEGTFAAVSALSFDPAGKRAYAANALNSTISVCTVASQGGDLNACSVFTIEDFEYTTDMVIGTRQGGLIAYIVSFSNGAVYGCPLDKAGEFTSCASTE</sequence>
<evidence type="ECO:0000313" key="1">
    <source>
        <dbReference type="EMBL" id="MCJ0762693.1"/>
    </source>
</evidence>
<dbReference type="EMBL" id="JALGBI010000001">
    <property type="protein sequence ID" value="MCJ0762693.1"/>
    <property type="molecule type" value="Genomic_DNA"/>
</dbReference>
<dbReference type="InterPro" id="IPR015943">
    <property type="entry name" value="WD40/YVTN_repeat-like_dom_sf"/>
</dbReference>
<comment type="caution">
    <text evidence="1">The sequence shown here is derived from an EMBL/GenBank/DDBJ whole genome shotgun (WGS) entry which is preliminary data.</text>
</comment>
<proteinExistence type="predicted"/>